<dbReference type="PANTHER" id="PTHR35564:SF3">
    <property type="entry name" value="TYPE VI SECRETION SYSTEM BASEPLATE SUBUNIT TSSG"/>
    <property type="match status" value="1"/>
</dbReference>
<organism evidence="1 2">
    <name type="scientific">Pseudovibrio ascidiaceicola</name>
    <dbReference type="NCBI Taxonomy" id="285279"/>
    <lineage>
        <taxon>Bacteria</taxon>
        <taxon>Pseudomonadati</taxon>
        <taxon>Pseudomonadota</taxon>
        <taxon>Alphaproteobacteria</taxon>
        <taxon>Hyphomicrobiales</taxon>
        <taxon>Stappiaceae</taxon>
        <taxon>Pseudovibrio</taxon>
    </lineage>
</organism>
<evidence type="ECO:0000313" key="2">
    <source>
        <dbReference type="Proteomes" id="UP000199598"/>
    </source>
</evidence>
<dbReference type="PANTHER" id="PTHR35564">
    <property type="match status" value="1"/>
</dbReference>
<dbReference type="RefSeq" id="WP_093522465.1">
    <property type="nucleotide sequence ID" value="NZ_FOSK01000012.1"/>
</dbReference>
<dbReference type="Pfam" id="PF06996">
    <property type="entry name" value="T6SS_TssG"/>
    <property type="match status" value="1"/>
</dbReference>
<keyword evidence="2" id="KW-1185">Reference proteome</keyword>
<sequence>MASENWATTSDLRGDLQFNARSWSFFQAVELIQRCYDERTEVGTHLLPKDEKINFSVMHSLGFPLSDIASIERQDNQRGDVEPVDYVDFNMEVTFLGLHGSSSPLPSYYQEVIAKYDAQGSLMKGFFDFFHNRLVGLLHRSMRKYRFYVRYEPGALDPFSQWVFCVFGLSDQESRHKSPINWARLLTFAGVLASRNRSPAAIASVVSHSFFHKEVEVEEWVQRRVDIPEGQRSELGQHNMLLGEDTIIGDSVSDISSKFNIFIKNLSFERFQDFLPHGRDYKALRDLVEFMLRDQHAYDIKLELAENQASPVMLTDEYEGRLGWSTFLDKGDGRSREVLISARL</sequence>
<dbReference type="Proteomes" id="UP000199598">
    <property type="component" value="Unassembled WGS sequence"/>
</dbReference>
<proteinExistence type="predicted"/>
<accession>A0A1I4DSY9</accession>
<name>A0A1I4DSY9_9HYPH</name>
<dbReference type="InterPro" id="IPR010732">
    <property type="entry name" value="T6SS_TssG-like"/>
</dbReference>
<dbReference type="EMBL" id="FOSK01000012">
    <property type="protein sequence ID" value="SFK96153.1"/>
    <property type="molecule type" value="Genomic_DNA"/>
</dbReference>
<dbReference type="NCBIfam" id="TIGR03347">
    <property type="entry name" value="VI_chp_1"/>
    <property type="match status" value="1"/>
</dbReference>
<comment type="caution">
    <text evidence="1">The sequence shown here is derived from an EMBL/GenBank/DDBJ whole genome shotgun (WGS) entry which is preliminary data.</text>
</comment>
<gene>
    <name evidence="1" type="ORF">SAMN04488518_112157</name>
</gene>
<evidence type="ECO:0000313" key="1">
    <source>
        <dbReference type="EMBL" id="SFK96153.1"/>
    </source>
</evidence>
<reference evidence="1 2" key="1">
    <citation type="submission" date="2016-10" db="EMBL/GenBank/DDBJ databases">
        <authorList>
            <person name="Varghese N."/>
            <person name="Submissions S."/>
        </authorList>
    </citation>
    <scope>NUCLEOTIDE SEQUENCE [LARGE SCALE GENOMIC DNA]</scope>
    <source>
        <strain evidence="1 2">DSM 16392</strain>
    </source>
</reference>
<protein>
    <submittedName>
        <fullName evidence="1">Type VI secretion system protein ImpH</fullName>
    </submittedName>
</protein>